<feature type="non-terminal residue" evidence="1">
    <location>
        <position position="1"/>
    </location>
</feature>
<dbReference type="EMBL" id="LGRX02035626">
    <property type="protein sequence ID" value="KAK3233800.1"/>
    <property type="molecule type" value="Genomic_DNA"/>
</dbReference>
<organism evidence="1 2">
    <name type="scientific">Cymbomonas tetramitiformis</name>
    <dbReference type="NCBI Taxonomy" id="36881"/>
    <lineage>
        <taxon>Eukaryota</taxon>
        <taxon>Viridiplantae</taxon>
        <taxon>Chlorophyta</taxon>
        <taxon>Pyramimonadophyceae</taxon>
        <taxon>Pyramimonadales</taxon>
        <taxon>Pyramimonadaceae</taxon>
        <taxon>Cymbomonas</taxon>
    </lineage>
</organism>
<sequence>VSDAAQRLAFLALSEPTRRPGSINDSEWATRATRRAKYSNQRTYTLRVYDAVGPETVSILQLLQIFARFNGRTLRPVHIDYRNYERVLNVASLGNLNRQFVSILRSEQDSGVQPILGKSVGFEKLLGEDATLTTLQDALFSPDSVQARRRSFPIRTTLRGRDADA</sequence>
<evidence type="ECO:0000313" key="1">
    <source>
        <dbReference type="EMBL" id="KAK3233800.1"/>
    </source>
</evidence>
<name>A0AAE0EP95_9CHLO</name>
<accession>A0AAE0EP95</accession>
<dbReference type="AlphaFoldDB" id="A0AAE0EP95"/>
<keyword evidence="2" id="KW-1185">Reference proteome</keyword>
<evidence type="ECO:0000313" key="2">
    <source>
        <dbReference type="Proteomes" id="UP001190700"/>
    </source>
</evidence>
<reference evidence="1 2" key="1">
    <citation type="journal article" date="2015" name="Genome Biol. Evol.">
        <title>Comparative Genomics of a Bacterivorous Green Alga Reveals Evolutionary Causalities and Consequences of Phago-Mixotrophic Mode of Nutrition.</title>
        <authorList>
            <person name="Burns J.A."/>
            <person name="Paasch A."/>
            <person name="Narechania A."/>
            <person name="Kim E."/>
        </authorList>
    </citation>
    <scope>NUCLEOTIDE SEQUENCE [LARGE SCALE GENOMIC DNA]</scope>
    <source>
        <strain evidence="1 2">PLY_AMNH</strain>
    </source>
</reference>
<comment type="caution">
    <text evidence="1">The sequence shown here is derived from an EMBL/GenBank/DDBJ whole genome shotgun (WGS) entry which is preliminary data.</text>
</comment>
<proteinExistence type="predicted"/>
<protein>
    <submittedName>
        <fullName evidence="1">Uncharacterized protein</fullName>
    </submittedName>
</protein>
<gene>
    <name evidence="1" type="ORF">CYMTET_55912</name>
</gene>
<dbReference type="Proteomes" id="UP001190700">
    <property type="component" value="Unassembled WGS sequence"/>
</dbReference>